<protein>
    <recommendedName>
        <fullName evidence="7">NUDE domain-containing protein</fullName>
    </recommendedName>
</protein>
<dbReference type="GO" id="GO:0047496">
    <property type="term" value="P:vesicle transport along microtubule"/>
    <property type="evidence" value="ECO:0007669"/>
    <property type="project" value="TreeGrafter"/>
</dbReference>
<feature type="region of interest" description="Disordered" evidence="4">
    <location>
        <begin position="1"/>
        <end position="28"/>
    </location>
</feature>
<dbReference type="GO" id="GO:0000132">
    <property type="term" value="P:establishment of mitotic spindle orientation"/>
    <property type="evidence" value="ECO:0007669"/>
    <property type="project" value="TreeGrafter"/>
</dbReference>
<evidence type="ECO:0000256" key="1">
    <source>
        <dbReference type="ARBA" id="ARBA00007429"/>
    </source>
</evidence>
<dbReference type="GO" id="GO:0007020">
    <property type="term" value="P:microtubule nucleation"/>
    <property type="evidence" value="ECO:0007669"/>
    <property type="project" value="TreeGrafter"/>
</dbReference>
<dbReference type="PANTHER" id="PTHR10921:SF1">
    <property type="entry name" value="NUCLEAR DISTRIBUTION PROTEIN NUDE HOMOLOG"/>
    <property type="match status" value="1"/>
</dbReference>
<dbReference type="GO" id="GO:0008017">
    <property type="term" value="F:microtubule binding"/>
    <property type="evidence" value="ECO:0007669"/>
    <property type="project" value="InterPro"/>
</dbReference>
<comment type="similarity">
    <text evidence="1">Belongs to the nudE family.</text>
</comment>
<evidence type="ECO:0008006" key="7">
    <source>
        <dbReference type="Google" id="ProtNLM"/>
    </source>
</evidence>
<proteinExistence type="inferred from homology"/>
<evidence type="ECO:0000256" key="4">
    <source>
        <dbReference type="SAM" id="MobiDB-lite"/>
    </source>
</evidence>
<dbReference type="InterPro" id="IPR033494">
    <property type="entry name" value="NUDE"/>
</dbReference>
<accession>A0A9P0QJW1</accession>
<dbReference type="GO" id="GO:0051642">
    <property type="term" value="P:centrosome localization"/>
    <property type="evidence" value="ECO:0007669"/>
    <property type="project" value="TreeGrafter"/>
</dbReference>
<dbReference type="Proteomes" id="UP000837801">
    <property type="component" value="Unassembled WGS sequence"/>
</dbReference>
<dbReference type="PANTHER" id="PTHR10921">
    <property type="entry name" value="NUCLEAR DISTRIBUTION PROTEIN NUDE HOMOLOG 1"/>
    <property type="match status" value="1"/>
</dbReference>
<keyword evidence="6" id="KW-1185">Reference proteome</keyword>
<name>A0A9P0QJW1_9ASCO</name>
<evidence type="ECO:0000256" key="3">
    <source>
        <dbReference type="SAM" id="Coils"/>
    </source>
</evidence>
<feature type="coiled-coil region" evidence="3">
    <location>
        <begin position="107"/>
        <end position="204"/>
    </location>
</feature>
<dbReference type="GO" id="GO:0005871">
    <property type="term" value="C:kinesin complex"/>
    <property type="evidence" value="ECO:0007669"/>
    <property type="project" value="TreeGrafter"/>
</dbReference>
<dbReference type="GO" id="GO:0007059">
    <property type="term" value="P:chromosome segregation"/>
    <property type="evidence" value="ECO:0007669"/>
    <property type="project" value="TreeGrafter"/>
</dbReference>
<dbReference type="AlphaFoldDB" id="A0A9P0QJW1"/>
<organism evidence="5 6">
    <name type="scientific">[Candida] railenensis</name>
    <dbReference type="NCBI Taxonomy" id="45579"/>
    <lineage>
        <taxon>Eukaryota</taxon>
        <taxon>Fungi</taxon>
        <taxon>Dikarya</taxon>
        <taxon>Ascomycota</taxon>
        <taxon>Saccharomycotina</taxon>
        <taxon>Pichiomycetes</taxon>
        <taxon>Debaryomycetaceae</taxon>
        <taxon>Kurtzmaniella</taxon>
    </lineage>
</organism>
<evidence type="ECO:0000256" key="2">
    <source>
        <dbReference type="ARBA" id="ARBA00023054"/>
    </source>
</evidence>
<feature type="compositionally biased region" description="Polar residues" evidence="4">
    <location>
        <begin position="7"/>
        <end position="22"/>
    </location>
</feature>
<feature type="coiled-coil region" evidence="3">
    <location>
        <begin position="43"/>
        <end position="81"/>
    </location>
</feature>
<gene>
    <name evidence="5" type="ORF">CLIB1423_01S00254</name>
</gene>
<feature type="region of interest" description="Disordered" evidence="4">
    <location>
        <begin position="322"/>
        <end position="354"/>
    </location>
</feature>
<dbReference type="EMBL" id="CAKXYY010000001">
    <property type="protein sequence ID" value="CAH2350005.1"/>
    <property type="molecule type" value="Genomic_DNA"/>
</dbReference>
<feature type="compositionally biased region" description="Low complexity" evidence="4">
    <location>
        <begin position="335"/>
        <end position="353"/>
    </location>
</feature>
<evidence type="ECO:0000313" key="6">
    <source>
        <dbReference type="Proteomes" id="UP000837801"/>
    </source>
</evidence>
<dbReference type="OrthoDB" id="5877028at2759"/>
<sequence length="404" mass="44792">MDDSPSKRQTSRTVKSLPTTPSKAEGVEGGIWELSKEEAIHRVVELESELFEFQESSKDLEQALEHELHNLELANEKIEYKYAVCLEQLNVANAKVVSLTNEITSITDKNRSTVEELNNKVNNLRSQLVSVEIANDNMETNDRVLENKLEIANSFNGELLEKIAMLENDYERERKNAIERQLHLSNAENEIRQLKMKYEAGSNGDAARKRMSSYPGSKRNSLLLSNGSILTTKGIEQSDDGEEVGDVSILSMRDILRSGPPISRVPAIPKSNSLKKLHELTEKSGALSEKVQDFKTALVPGGLKSPSTTQLSKQNSLKRINSWGKRSSEERRRVQSTSSSSSTIRGRISPSPSIMNLAQISQGDSESSRLHTIEGSPAAKSDYTLAKKKTRKGSILDSLKAIGI</sequence>
<keyword evidence="2 3" id="KW-0175">Coiled coil</keyword>
<dbReference type="Gene3D" id="6.10.250.1080">
    <property type="match status" value="1"/>
</dbReference>
<feature type="region of interest" description="Disordered" evidence="4">
    <location>
        <begin position="360"/>
        <end position="379"/>
    </location>
</feature>
<evidence type="ECO:0000313" key="5">
    <source>
        <dbReference type="EMBL" id="CAH2350005.1"/>
    </source>
</evidence>
<dbReference type="GO" id="GO:0000776">
    <property type="term" value="C:kinetochore"/>
    <property type="evidence" value="ECO:0007669"/>
    <property type="project" value="TreeGrafter"/>
</dbReference>
<comment type="caution">
    <text evidence="5">The sequence shown here is derived from an EMBL/GenBank/DDBJ whole genome shotgun (WGS) entry which is preliminary data.</text>
</comment>
<reference evidence="5" key="1">
    <citation type="submission" date="2022-03" db="EMBL/GenBank/DDBJ databases">
        <authorList>
            <person name="Legras J.-L."/>
            <person name="Devillers H."/>
            <person name="Grondin C."/>
        </authorList>
    </citation>
    <scope>NUCLEOTIDE SEQUENCE</scope>
    <source>
        <strain evidence="5">CLIB 1423</strain>
    </source>
</reference>